<accession>A0A2B4SI71</accession>
<feature type="compositionally biased region" description="Basic and acidic residues" evidence="2">
    <location>
        <begin position="2396"/>
        <end position="2410"/>
    </location>
</feature>
<feature type="compositionally biased region" description="Basic and acidic residues" evidence="2">
    <location>
        <begin position="26"/>
        <end position="37"/>
    </location>
</feature>
<feature type="compositionally biased region" description="Polar residues" evidence="2">
    <location>
        <begin position="45"/>
        <end position="54"/>
    </location>
</feature>
<feature type="compositionally biased region" description="Polar residues" evidence="2">
    <location>
        <begin position="2383"/>
        <end position="2394"/>
    </location>
</feature>
<feature type="compositionally biased region" description="Basic and acidic residues" evidence="2">
    <location>
        <begin position="2347"/>
        <end position="2363"/>
    </location>
</feature>
<sequence>MANYAQEKEKIHEQLELAKETLNKLRALTDPKSDSESFHSVPNGGESSAMNEQNGWDVCRELTQDSDEGASSGVGMESPNLDLSPHESTTFVDDDKSRVAPDSLQHRDEEAEKDNLIERLKAAKQALEPDVEKLKRENMLLKTTGNSRPRENGIRGYRIKPGYVEHDDLSETLMKENSRLREILRKYESNDYARLERKVALQEKLCESYNKDMSSKDKKLKRLEAENKGLQEDVKSLQEEVLRVNATRLNSEHDKTRLQQELQFSEEQINTLREKLSSSEQESRYLQHCISDANSQANVSGDNLSELEKDILVLREKCESYRDKLNDKERFLESVCKEKQGLIKAMEELKRELAAVRGEERSLKIENERLQKENADSEIDRLSSETTTEAQGSTISKMKQHLHELRSKVDELEQQKRQHNDREAELSQGVLANLEKYTQVEQQLYLAKKELAQMRGFYESSEEKKIDLQAEAQTCKERISILERKLQSKKMGEEDEQRVSDVEKNVQELNSENQRLKEDYETSKTEIEELEEALQSAREQNSLQRMRLDAHETLMKRKDERIKELQNDLLELHNQMDTLTDEILKKNREQEGLRMAKMLLDQELDLLRSGKLPVRSLQKESAAKDSWSFHHTAGPASPDSGFSDMERDKAIDKMRREILIQNKFHPQQPPLFEENVATNEDSKTKAALALETRRLKETEKRLADVIAENEELKDRDEEARSMQLQIDSELRKMMEENNDLKEKEKLLTQALKENHSIKSQMENCVEQINPQMENDIFLFVDEPIETAILQPVVEASLENSMECSEYVPDGTLVDFSDEQDGPSMKPVIEGADVIQTKERELERKVRDYETSLAKMAKENVRLLSELSKTQDDLKTMEENCNSAQENKNNLQKIMQEELFAKDEEVARLQKELSTLCEEREGLKSSVNSSKETGLHVEEELLRAQTIILDFERQQGLSREREQSLQELLHKSEESNASLQVQLSDAQKQCRHSQQDAQKLQQQILHLQQGSVELEQEVSDLRKMLSEVTEKKRAVSEQLEKCSDAQEKLQRAQEIILELERQQEISRDTEVSLKAHLNQSEESYANLQVQVGEKGREYQNMEQETVVLQQEIALLQEGSAELEREVSELREKVAEGEENKQKASESSRDLQKQNENLREQLLKANNSLETSEQENRDALLELKADIREKENQIEQLQDELNLFEQQYNEIRSLSSNNQTEISDLRAGLIETKEQFYTVSQEKGRLLHSVKDLEHTIAEQDQMIQALELERKENKKIMYEKENKVEDLVDKLEDCESENSKLEAENQRLREKVEEAAETQRELERLLAECKEETREFEQQLSAAHESITDLETAFERGEDKNAQIGENLREAKERVAKLENQLDESLKERRAFERDYSDAEKDLEKAHASLDSNKEKIAGLEKKLRTAEESIAELELARDNGLSNEQYLQQKFANAKEKIDKTEAENNDLKERLTKMEKKFNDSLSKQQGLADKKEELEKINSEICHELEYERERRLALKQKLETRDRDNEVIQRKVILLEKSKAENEDIQLRDMEEKTKLREELARTKKLLSELEATGEHQEENINEMEDSLREMRGKIASLEQKLEDATRDNADLHGELEELNRKLKYAKEENVELEKRLQKQKEISDEFRNNLAEREESALNSNYNRDAAERALQSVKKDLARKDTKLKMQKEHIDDLENESDKIGKKLRETESSYKKVTNENERLAKELADIKGKLAKLEAMYKEKANLPTDSEVAVVRVSELQSDPERADKLIRDWSDKLSTAQIKVTDLENELLRDIKKHEIRVQRTTPGARDWRRRSVDNLSEYRRPSRARQRPNRSRDSSVESLRSTQSMFDFFDESSVLNDDRAPSNLSRESDNESTIGIPVVNVIPYDTVTAEKVNINSSKQGSAEKVEDKNREVSGVQINKQAREEIPDTPATEDIVDNIEPHIDFTSPVVLQNSPGEQTVTASPEMTEDLFVISQDLPDFHIDYGHPDVTESPSENHTVQDLADDLIDGNDFYIDYQQAPVNESPPGRAISTPTANGVLDFGIDDTFTSQIDNEQPQEYPQPLLIEPPSDDLFQFESQTSYTSTLTNVTDLTLRSPTPPVLSEQTLLVSFDPLDLPESQTQQKNNQEILDPFEELMKMGENQLNVDGKETDINDVIDVTDDFKSEDVDVTKSDDVDVVDVVDATYAKPSNSSYADHNTLGDVINSPKESAPGPFNFIDTKVDSGHAINLPIRSGDINHVTAAEGNLANSLEITEPEPVPVSRPRKIKDKLKPVLFPRGSKKQKKEAAETPPYSVMIMVDDVIVPAAPDKNLSSTREEKKKKKKKQKAEAINIEQGEEIFKSPSEIRRELEEASKGAQVTQTTAKQNERKQKQKVTVTESKSNQYYIEEKEKENEREKNEVEDQDETMGKGRLQKLIAAFDRK</sequence>
<evidence type="ECO:0000256" key="1">
    <source>
        <dbReference type="SAM" id="Coils"/>
    </source>
</evidence>
<protein>
    <submittedName>
        <fullName evidence="3">Uncharacterized protein</fullName>
    </submittedName>
</protein>
<dbReference type="PANTHER" id="PTHR43941:SF11">
    <property type="entry name" value="TRANSLATION INITIATION FACTOR IF-2-LIKE"/>
    <property type="match status" value="1"/>
</dbReference>
<feature type="compositionally biased region" description="Basic and acidic residues" evidence="2">
    <location>
        <begin position="374"/>
        <end position="383"/>
    </location>
</feature>
<feature type="coiled-coil region" evidence="1">
    <location>
        <begin position="838"/>
        <end position="925"/>
    </location>
</feature>
<dbReference type="STRING" id="50429.A0A2B4SI71"/>
<feature type="coiled-coil region" evidence="1">
    <location>
        <begin position="458"/>
        <end position="589"/>
    </location>
</feature>
<feature type="coiled-coil region" evidence="1">
    <location>
        <begin position="688"/>
        <end position="760"/>
    </location>
</feature>
<dbReference type="PANTHER" id="PTHR43941">
    <property type="entry name" value="STRUCTURAL MAINTENANCE OF CHROMOSOMES PROTEIN 2"/>
    <property type="match status" value="1"/>
</dbReference>
<feature type="coiled-coil region" evidence="1">
    <location>
        <begin position="1248"/>
        <end position="1485"/>
    </location>
</feature>
<evidence type="ECO:0000256" key="2">
    <source>
        <dbReference type="SAM" id="MobiDB-lite"/>
    </source>
</evidence>
<dbReference type="SUPFAM" id="SSF57997">
    <property type="entry name" value="Tropomyosin"/>
    <property type="match status" value="1"/>
</dbReference>
<name>A0A2B4SI71_STYPI</name>
<feature type="region of interest" description="Disordered" evidence="2">
    <location>
        <begin position="26"/>
        <end position="111"/>
    </location>
</feature>
<keyword evidence="4" id="KW-1185">Reference proteome</keyword>
<feature type="region of interest" description="Disordered" evidence="2">
    <location>
        <begin position="374"/>
        <end position="395"/>
    </location>
</feature>
<feature type="compositionally biased region" description="Basic and acidic residues" evidence="2">
    <location>
        <begin position="93"/>
        <end position="111"/>
    </location>
</feature>
<dbReference type="Proteomes" id="UP000225706">
    <property type="component" value="Unassembled WGS sequence"/>
</dbReference>
<dbReference type="Gene3D" id="1.10.287.1490">
    <property type="match status" value="1"/>
</dbReference>
<feature type="coiled-coil region" evidence="1">
    <location>
        <begin position="1556"/>
        <end position="1751"/>
    </location>
</feature>
<comment type="caution">
    <text evidence="3">The sequence shown here is derived from an EMBL/GenBank/DDBJ whole genome shotgun (WGS) entry which is preliminary data.</text>
</comment>
<feature type="region of interest" description="Disordered" evidence="2">
    <location>
        <begin position="1828"/>
        <end position="1850"/>
    </location>
</feature>
<dbReference type="OrthoDB" id="10255522at2759"/>
<gene>
    <name evidence="3" type="ORF">AWC38_SpisGene7080</name>
</gene>
<feature type="region of interest" description="Disordered" evidence="2">
    <location>
        <begin position="1131"/>
        <end position="1150"/>
    </location>
</feature>
<proteinExistence type="predicted"/>
<feature type="region of interest" description="Disordered" evidence="2">
    <location>
        <begin position="2317"/>
        <end position="2432"/>
    </location>
</feature>
<reference evidence="4" key="1">
    <citation type="journal article" date="2017" name="bioRxiv">
        <title>Comparative analysis of the genomes of Stylophora pistillata and Acropora digitifera provides evidence for extensive differences between species of corals.</title>
        <authorList>
            <person name="Voolstra C.R."/>
            <person name="Li Y."/>
            <person name="Liew Y.J."/>
            <person name="Baumgarten S."/>
            <person name="Zoccola D."/>
            <person name="Flot J.-F."/>
            <person name="Tambutte S."/>
            <person name="Allemand D."/>
            <person name="Aranda M."/>
        </authorList>
    </citation>
    <scope>NUCLEOTIDE SEQUENCE [LARGE SCALE GENOMIC DNA]</scope>
</reference>
<feature type="compositionally biased region" description="Polar residues" evidence="2">
    <location>
        <begin position="384"/>
        <end position="395"/>
    </location>
</feature>
<organism evidence="3 4">
    <name type="scientific">Stylophora pistillata</name>
    <name type="common">Smooth cauliflower coral</name>
    <dbReference type="NCBI Taxonomy" id="50429"/>
    <lineage>
        <taxon>Eukaryota</taxon>
        <taxon>Metazoa</taxon>
        <taxon>Cnidaria</taxon>
        <taxon>Anthozoa</taxon>
        <taxon>Hexacorallia</taxon>
        <taxon>Scleractinia</taxon>
        <taxon>Astrocoeniina</taxon>
        <taxon>Pocilloporidae</taxon>
        <taxon>Stylophora</taxon>
    </lineage>
</organism>
<dbReference type="EMBL" id="LSMT01000088">
    <property type="protein sequence ID" value="PFX28182.1"/>
    <property type="molecule type" value="Genomic_DNA"/>
</dbReference>
<keyword evidence="1" id="KW-0175">Coiled coil</keyword>
<feature type="region of interest" description="Disordered" evidence="2">
    <location>
        <begin position="620"/>
        <end position="645"/>
    </location>
</feature>
<evidence type="ECO:0000313" key="3">
    <source>
        <dbReference type="EMBL" id="PFX28182.1"/>
    </source>
</evidence>
<evidence type="ECO:0000313" key="4">
    <source>
        <dbReference type="Proteomes" id="UP000225706"/>
    </source>
</evidence>